<dbReference type="AlphaFoldDB" id="A0AAC8XNV8"/>
<gene>
    <name evidence="1" type="ORF">AV942_20550</name>
</gene>
<evidence type="ECO:0000313" key="2">
    <source>
        <dbReference type="Proteomes" id="UP000061468"/>
    </source>
</evidence>
<proteinExistence type="predicted"/>
<accession>A0AAC8XNV8</accession>
<keyword evidence="1" id="KW-0614">Plasmid</keyword>
<dbReference type="RefSeq" id="WP_015068591.1">
    <property type="nucleotide sequence ID" value="NZ_CAKMLI010000007.1"/>
</dbReference>
<geneLocation type="plasmid" evidence="1 2">
    <name>pAMEDUM8_300</name>
</geneLocation>
<dbReference type="Proteomes" id="UP000061468">
    <property type="component" value="Plasmid pAMEDUM8_300"/>
</dbReference>
<dbReference type="EMBL" id="CP013929">
    <property type="protein sequence ID" value="AMJ80777.1"/>
    <property type="molecule type" value="Genomic_DNA"/>
</dbReference>
<evidence type="ECO:0000313" key="1">
    <source>
        <dbReference type="EMBL" id="AMJ80777.1"/>
    </source>
</evidence>
<dbReference type="GeneID" id="56269210"/>
<reference evidence="1 2" key="1">
    <citation type="submission" date="2015-12" db="EMBL/GenBank/DDBJ databases">
        <title>Intraspecies pangenome expansion in the marine bacterium Alteromonas.</title>
        <authorList>
            <person name="Lopez-Perez M."/>
            <person name="Rodriguez-Valera F."/>
        </authorList>
    </citation>
    <scope>NUCLEOTIDE SEQUENCE [LARGE SCALE GENOMIC DNA]</scope>
    <source>
        <strain evidence="1 2">UM8</strain>
        <plasmid evidence="1 2">pAMEDUM8_300</plasmid>
    </source>
</reference>
<sequence>MKKVLGMASIIAIGLFHFEADAGFYIDMQGVKPKEQAQSLGIEGYNLLTGKYYGLVHEIGTGVPMTIKSFGEDSTLADALFFILPTEWFAYVDERVEELPRVTWDASVGEGQPWVEVLAQMGKEFGLRFTLDWDQKLLQVHTIPNFTKPDFNDPVVISDSNNERQLFIYKKEPTLSGYLVKDGEYIPVKVTK</sequence>
<name>A0AAC8XNV8_9ALTE</name>
<protein>
    <submittedName>
        <fullName evidence="1">Uncharacterized protein</fullName>
    </submittedName>
</protein>
<organism evidence="1 2">
    <name type="scientific">Alteromonas mediterranea</name>
    <dbReference type="NCBI Taxonomy" id="314275"/>
    <lineage>
        <taxon>Bacteria</taxon>
        <taxon>Pseudomonadati</taxon>
        <taxon>Pseudomonadota</taxon>
        <taxon>Gammaproteobacteria</taxon>
        <taxon>Alteromonadales</taxon>
        <taxon>Alteromonadaceae</taxon>
        <taxon>Alteromonas/Salinimonas group</taxon>
        <taxon>Alteromonas</taxon>
    </lineage>
</organism>